<accession>A0A3N7FRM1</accession>
<gene>
    <name evidence="1" type="ORF">POPTR_001G058950</name>
</gene>
<evidence type="ECO:0000313" key="1">
    <source>
        <dbReference type="EMBL" id="RQO84458.1"/>
    </source>
</evidence>
<dbReference type="InParanoid" id="A0A3N7FRM1"/>
<name>A0A3N7FRM1_POPTR</name>
<proteinExistence type="predicted"/>
<keyword evidence="2" id="KW-1185">Reference proteome</keyword>
<evidence type="ECO:0000313" key="2">
    <source>
        <dbReference type="Proteomes" id="UP000006729"/>
    </source>
</evidence>
<organism evidence="1 2">
    <name type="scientific">Populus trichocarpa</name>
    <name type="common">Western balsam poplar</name>
    <name type="synonym">Populus balsamifera subsp. trichocarpa</name>
    <dbReference type="NCBI Taxonomy" id="3694"/>
    <lineage>
        <taxon>Eukaryota</taxon>
        <taxon>Viridiplantae</taxon>
        <taxon>Streptophyta</taxon>
        <taxon>Embryophyta</taxon>
        <taxon>Tracheophyta</taxon>
        <taxon>Spermatophyta</taxon>
        <taxon>Magnoliopsida</taxon>
        <taxon>eudicotyledons</taxon>
        <taxon>Gunneridae</taxon>
        <taxon>Pentapetalae</taxon>
        <taxon>rosids</taxon>
        <taxon>fabids</taxon>
        <taxon>Malpighiales</taxon>
        <taxon>Salicaceae</taxon>
        <taxon>Saliceae</taxon>
        <taxon>Populus</taxon>
    </lineage>
</organism>
<dbReference type="EMBL" id="CM009290">
    <property type="protein sequence ID" value="RQO84458.1"/>
    <property type="molecule type" value="Genomic_DNA"/>
</dbReference>
<dbReference type="AlphaFoldDB" id="A0A3N7FRM1"/>
<protein>
    <submittedName>
        <fullName evidence="1">Uncharacterized protein</fullName>
    </submittedName>
</protein>
<dbReference type="Proteomes" id="UP000006729">
    <property type="component" value="Chromosome 1"/>
</dbReference>
<sequence length="35" mass="4268">MSLLLWFSYLFSLFLLPEFFDPFFLFTIMVSNPPF</sequence>
<reference evidence="1 2" key="1">
    <citation type="journal article" date="2006" name="Science">
        <title>The genome of black cottonwood, Populus trichocarpa (Torr. &amp; Gray).</title>
        <authorList>
            <person name="Tuskan G.A."/>
            <person name="Difazio S."/>
            <person name="Jansson S."/>
            <person name="Bohlmann J."/>
            <person name="Grigoriev I."/>
            <person name="Hellsten U."/>
            <person name="Putnam N."/>
            <person name="Ralph S."/>
            <person name="Rombauts S."/>
            <person name="Salamov A."/>
            <person name="Schein J."/>
            <person name="Sterck L."/>
            <person name="Aerts A."/>
            <person name="Bhalerao R.R."/>
            <person name="Bhalerao R.P."/>
            <person name="Blaudez D."/>
            <person name="Boerjan W."/>
            <person name="Brun A."/>
            <person name="Brunner A."/>
            <person name="Busov V."/>
            <person name="Campbell M."/>
            <person name="Carlson J."/>
            <person name="Chalot M."/>
            <person name="Chapman J."/>
            <person name="Chen G.L."/>
            <person name="Cooper D."/>
            <person name="Coutinho P.M."/>
            <person name="Couturier J."/>
            <person name="Covert S."/>
            <person name="Cronk Q."/>
            <person name="Cunningham R."/>
            <person name="Davis J."/>
            <person name="Degroeve S."/>
            <person name="Dejardin A."/>
            <person name="Depamphilis C."/>
            <person name="Detter J."/>
            <person name="Dirks B."/>
            <person name="Dubchak I."/>
            <person name="Duplessis S."/>
            <person name="Ehlting J."/>
            <person name="Ellis B."/>
            <person name="Gendler K."/>
            <person name="Goodstein D."/>
            <person name="Gribskov M."/>
            <person name="Grimwood J."/>
            <person name="Groover A."/>
            <person name="Gunter L."/>
            <person name="Hamberger B."/>
            <person name="Heinze B."/>
            <person name="Helariutta Y."/>
            <person name="Henrissat B."/>
            <person name="Holligan D."/>
            <person name="Holt R."/>
            <person name="Huang W."/>
            <person name="Islam-Faridi N."/>
            <person name="Jones S."/>
            <person name="Jones-Rhoades M."/>
            <person name="Jorgensen R."/>
            <person name="Joshi C."/>
            <person name="Kangasjarvi J."/>
            <person name="Karlsson J."/>
            <person name="Kelleher C."/>
            <person name="Kirkpatrick R."/>
            <person name="Kirst M."/>
            <person name="Kohler A."/>
            <person name="Kalluri U."/>
            <person name="Larimer F."/>
            <person name="Leebens-Mack J."/>
            <person name="Leple J.C."/>
            <person name="Locascio P."/>
            <person name="Lou Y."/>
            <person name="Lucas S."/>
            <person name="Martin F."/>
            <person name="Montanini B."/>
            <person name="Napoli C."/>
            <person name="Nelson D.R."/>
            <person name="Nelson C."/>
            <person name="Nieminen K."/>
            <person name="Nilsson O."/>
            <person name="Pereda V."/>
            <person name="Peter G."/>
            <person name="Philippe R."/>
            <person name="Pilate G."/>
            <person name="Poliakov A."/>
            <person name="Razumovskaya J."/>
            <person name="Richardson P."/>
            <person name="Rinaldi C."/>
            <person name="Ritland K."/>
            <person name="Rouze P."/>
            <person name="Ryaboy D."/>
            <person name="Schmutz J."/>
            <person name="Schrader J."/>
            <person name="Segerman B."/>
            <person name="Shin H."/>
            <person name="Siddiqui A."/>
            <person name="Sterky F."/>
            <person name="Terry A."/>
            <person name="Tsai C.J."/>
            <person name="Uberbacher E."/>
            <person name="Unneberg P."/>
            <person name="Vahala J."/>
            <person name="Wall K."/>
            <person name="Wessler S."/>
            <person name="Yang G."/>
            <person name="Yin T."/>
            <person name="Douglas C."/>
            <person name="Marra M."/>
            <person name="Sandberg G."/>
            <person name="Van de Peer Y."/>
            <person name="Rokhsar D."/>
        </authorList>
    </citation>
    <scope>NUCLEOTIDE SEQUENCE [LARGE SCALE GENOMIC DNA]</scope>
    <source>
        <strain evidence="2">cv. Nisqually</strain>
    </source>
</reference>